<dbReference type="PANTHER" id="PTHR47545:SF1">
    <property type="entry name" value="MULTIFUNCTIONAL CCA PROTEIN"/>
    <property type="match status" value="1"/>
</dbReference>
<dbReference type="RefSeq" id="WP_275681479.1">
    <property type="nucleotide sequence ID" value="NZ_JAJLJH010000001.1"/>
</dbReference>
<dbReference type="Proteomes" id="UP001139353">
    <property type="component" value="Unassembled WGS sequence"/>
</dbReference>
<dbReference type="SUPFAM" id="SSF81891">
    <property type="entry name" value="Poly A polymerase C-terminal region-like"/>
    <property type="match status" value="1"/>
</dbReference>
<evidence type="ECO:0008006" key="4">
    <source>
        <dbReference type="Google" id="ProtNLM"/>
    </source>
</evidence>
<evidence type="ECO:0000313" key="3">
    <source>
        <dbReference type="Proteomes" id="UP001139353"/>
    </source>
</evidence>
<dbReference type="PANTHER" id="PTHR47545">
    <property type="entry name" value="MULTIFUNCTIONAL CCA PROTEIN"/>
    <property type="match status" value="1"/>
</dbReference>
<accession>A0A9X1YJE1</accession>
<reference evidence="2" key="1">
    <citation type="submission" date="2021-11" db="EMBL/GenBank/DDBJ databases">
        <title>BS-T2-15 a new species belonging to the Comamonadaceae family isolated from the soil of a French oak forest.</title>
        <authorList>
            <person name="Mieszkin S."/>
            <person name="Alain K."/>
        </authorList>
    </citation>
    <scope>NUCLEOTIDE SEQUENCE</scope>
    <source>
        <strain evidence="2">BS-T2-15</strain>
    </source>
</reference>
<dbReference type="AlphaFoldDB" id="A0A9X1YJE1"/>
<sequence length="173" mass="18566">MRTISLGGQRMLVLTACADALAPLPIRYACLVTAGIADSTPDARAISERLRVPADCAELALLTAREHENVHASAQLDEAGLLSLLERSDAFRRPERFLQMLVACECDAIGRLGLEVRPYPQRARLAAALKIAQEVDTRSVSTRAIEQGLKGPAIADAIRLARIKALAANLASN</sequence>
<proteinExistence type="predicted"/>
<gene>
    <name evidence="2" type="ORF">LPC04_07125</name>
</gene>
<evidence type="ECO:0000313" key="2">
    <source>
        <dbReference type="EMBL" id="MCK9685477.1"/>
    </source>
</evidence>
<organism evidence="2 3">
    <name type="scientific">Scleromatobacter humisilvae</name>
    <dbReference type="NCBI Taxonomy" id="2897159"/>
    <lineage>
        <taxon>Bacteria</taxon>
        <taxon>Pseudomonadati</taxon>
        <taxon>Pseudomonadota</taxon>
        <taxon>Betaproteobacteria</taxon>
        <taxon>Burkholderiales</taxon>
        <taxon>Sphaerotilaceae</taxon>
        <taxon>Scleromatobacter</taxon>
    </lineage>
</organism>
<protein>
    <recommendedName>
        <fullName evidence="4">Multifunctional CCA protein</fullName>
    </recommendedName>
</protein>
<dbReference type="GO" id="GO:0000166">
    <property type="term" value="F:nucleotide binding"/>
    <property type="evidence" value="ECO:0007669"/>
    <property type="project" value="UniProtKB-KW"/>
</dbReference>
<evidence type="ECO:0000256" key="1">
    <source>
        <dbReference type="ARBA" id="ARBA00022741"/>
    </source>
</evidence>
<keyword evidence="1" id="KW-0547">Nucleotide-binding</keyword>
<keyword evidence="3" id="KW-1185">Reference proteome</keyword>
<dbReference type="InterPro" id="IPR050124">
    <property type="entry name" value="tRNA_CCA-adding_enzyme"/>
</dbReference>
<dbReference type="EMBL" id="JAJLJH010000001">
    <property type="protein sequence ID" value="MCK9685477.1"/>
    <property type="molecule type" value="Genomic_DNA"/>
</dbReference>
<name>A0A9X1YJE1_9BURK</name>
<comment type="caution">
    <text evidence="2">The sequence shown here is derived from an EMBL/GenBank/DDBJ whole genome shotgun (WGS) entry which is preliminary data.</text>
</comment>